<evidence type="ECO:0000313" key="7">
    <source>
        <dbReference type="Proteomes" id="UP000791080"/>
    </source>
</evidence>
<reference evidence="6 7" key="1">
    <citation type="submission" date="2013-07" db="EMBL/GenBank/DDBJ databases">
        <authorList>
            <consortium name="DOE Joint Genome Institute"/>
            <person name="Reeve W."/>
            <person name="Huntemann M."/>
            <person name="Han J."/>
            <person name="Chen A."/>
            <person name="Kyrpides N."/>
            <person name="Mavromatis K."/>
            <person name="Markowitz V."/>
            <person name="Palaniappan K."/>
            <person name="Ivanova N."/>
            <person name="Schaumberg A."/>
            <person name="Pati A."/>
            <person name="Liolios K."/>
            <person name="Nordberg H.P."/>
            <person name="Cantor M.N."/>
            <person name="Hua S.X."/>
            <person name="Woyke T."/>
        </authorList>
    </citation>
    <scope>NUCLEOTIDE SEQUENCE [LARGE SCALE GENOMIC DNA]</scope>
    <source>
        <strain evidence="6 7">DSM 43889</strain>
    </source>
</reference>
<dbReference type="InterPro" id="IPR001647">
    <property type="entry name" value="HTH_TetR"/>
</dbReference>
<dbReference type="InterPro" id="IPR036271">
    <property type="entry name" value="Tet_transcr_reg_TetR-rel_C_sf"/>
</dbReference>
<feature type="domain" description="HTH tetR-type" evidence="5">
    <location>
        <begin position="9"/>
        <end position="69"/>
    </location>
</feature>
<sequence>MPRPRTHDDALRIRLLDRAGELLSAHGPEGLSLRRLANDVGTSTTAVYSLFGGKPELVQALLGEAFDRFAVWLAEVPSTDDPVEDLIQLGLAYRRSALADPHLYGVMFSQGTAPSPLGEDSRERGRRALRPLFEAVRRGLERGVLAEAPPETIVMGCWGQVHGLVSLELGHRVPPYLDVEASYERALRANARGWLR</sequence>
<evidence type="ECO:0000259" key="5">
    <source>
        <dbReference type="PROSITE" id="PS50977"/>
    </source>
</evidence>
<feature type="DNA-binding region" description="H-T-H motif" evidence="4">
    <location>
        <begin position="32"/>
        <end position="51"/>
    </location>
</feature>
<dbReference type="InterPro" id="IPR050109">
    <property type="entry name" value="HTH-type_TetR-like_transc_reg"/>
</dbReference>
<dbReference type="Proteomes" id="UP000791080">
    <property type="component" value="Unassembled WGS sequence"/>
</dbReference>
<protein>
    <submittedName>
        <fullName evidence="6">Transcriptional regulator, TetR family</fullName>
    </submittedName>
</protein>
<evidence type="ECO:0000256" key="1">
    <source>
        <dbReference type="ARBA" id="ARBA00023015"/>
    </source>
</evidence>
<dbReference type="EMBL" id="AUBJ02000001">
    <property type="protein sequence ID" value="MCP2333610.1"/>
    <property type="molecule type" value="Genomic_DNA"/>
</dbReference>
<dbReference type="PANTHER" id="PTHR30055">
    <property type="entry name" value="HTH-TYPE TRANSCRIPTIONAL REGULATOR RUTR"/>
    <property type="match status" value="1"/>
</dbReference>
<dbReference type="RefSeq" id="WP_016700151.1">
    <property type="nucleotide sequence ID" value="NZ_AUBJ02000001.1"/>
</dbReference>
<proteinExistence type="predicted"/>
<dbReference type="InterPro" id="IPR025996">
    <property type="entry name" value="MT1864/Rv1816-like_C"/>
</dbReference>
<reference evidence="6 7" key="2">
    <citation type="submission" date="2022-06" db="EMBL/GenBank/DDBJ databases">
        <title>Genomic Encyclopedia of Type Strains, Phase I: the one thousand microbial genomes (KMG-I) project.</title>
        <authorList>
            <person name="Kyrpides N."/>
        </authorList>
    </citation>
    <scope>NUCLEOTIDE SEQUENCE [LARGE SCALE GENOMIC DNA]</scope>
    <source>
        <strain evidence="6 7">DSM 43889</strain>
    </source>
</reference>
<evidence type="ECO:0000256" key="2">
    <source>
        <dbReference type="ARBA" id="ARBA00023125"/>
    </source>
</evidence>
<dbReference type="InterPro" id="IPR009057">
    <property type="entry name" value="Homeodomain-like_sf"/>
</dbReference>
<keyword evidence="7" id="KW-1185">Reference proteome</keyword>
<evidence type="ECO:0000256" key="3">
    <source>
        <dbReference type="ARBA" id="ARBA00023163"/>
    </source>
</evidence>
<accession>A0ABT1JM54</accession>
<dbReference type="SUPFAM" id="SSF48498">
    <property type="entry name" value="Tetracyclin repressor-like, C-terminal domain"/>
    <property type="match status" value="1"/>
</dbReference>
<dbReference type="Pfam" id="PF13305">
    <property type="entry name" value="TetR_C_33"/>
    <property type="match status" value="1"/>
</dbReference>
<organism evidence="6 7">
    <name type="scientific">Actinoalloteichus caeruleus DSM 43889</name>
    <dbReference type="NCBI Taxonomy" id="1120930"/>
    <lineage>
        <taxon>Bacteria</taxon>
        <taxon>Bacillati</taxon>
        <taxon>Actinomycetota</taxon>
        <taxon>Actinomycetes</taxon>
        <taxon>Pseudonocardiales</taxon>
        <taxon>Pseudonocardiaceae</taxon>
        <taxon>Actinoalloteichus</taxon>
        <taxon>Actinoalloteichus cyanogriseus</taxon>
    </lineage>
</organism>
<comment type="caution">
    <text evidence="6">The sequence shown here is derived from an EMBL/GenBank/DDBJ whole genome shotgun (WGS) entry which is preliminary data.</text>
</comment>
<dbReference type="Pfam" id="PF00440">
    <property type="entry name" value="TetR_N"/>
    <property type="match status" value="1"/>
</dbReference>
<keyword evidence="2 4" id="KW-0238">DNA-binding</keyword>
<dbReference type="SUPFAM" id="SSF46689">
    <property type="entry name" value="Homeodomain-like"/>
    <property type="match status" value="1"/>
</dbReference>
<dbReference type="PROSITE" id="PS50977">
    <property type="entry name" value="HTH_TETR_2"/>
    <property type="match status" value="1"/>
</dbReference>
<evidence type="ECO:0000313" key="6">
    <source>
        <dbReference type="EMBL" id="MCP2333610.1"/>
    </source>
</evidence>
<keyword evidence="1" id="KW-0805">Transcription regulation</keyword>
<dbReference type="PANTHER" id="PTHR30055:SF234">
    <property type="entry name" value="HTH-TYPE TRANSCRIPTIONAL REGULATOR BETI"/>
    <property type="match status" value="1"/>
</dbReference>
<evidence type="ECO:0000256" key="4">
    <source>
        <dbReference type="PROSITE-ProRule" id="PRU00335"/>
    </source>
</evidence>
<dbReference type="Gene3D" id="1.10.357.10">
    <property type="entry name" value="Tetracycline Repressor, domain 2"/>
    <property type="match status" value="1"/>
</dbReference>
<keyword evidence="3" id="KW-0804">Transcription</keyword>
<name>A0ABT1JM54_ACTCY</name>
<gene>
    <name evidence="6" type="ORF">G443_003880</name>
</gene>